<dbReference type="SUPFAM" id="SSF51905">
    <property type="entry name" value="FAD/NAD(P)-binding domain"/>
    <property type="match status" value="1"/>
</dbReference>
<dbReference type="KEGG" id="senf:GJR95_37880"/>
<dbReference type="RefSeq" id="WP_162390836.1">
    <property type="nucleotide sequence ID" value="NZ_CP045997.1"/>
</dbReference>
<keyword evidence="5" id="KW-1185">Reference proteome</keyword>
<reference evidence="4 5" key="1">
    <citation type="submission" date="2019-11" db="EMBL/GenBank/DDBJ databases">
        <title>Spirosoma endbachense sp. nov., isolated from a natural salt meadow.</title>
        <authorList>
            <person name="Rojas J."/>
            <person name="Ambika Manirajan B."/>
            <person name="Ratering S."/>
            <person name="Suarez C."/>
            <person name="Geissler-Plaum R."/>
            <person name="Schnell S."/>
        </authorList>
    </citation>
    <scope>NUCLEOTIDE SEQUENCE [LARGE SCALE GENOMIC DNA]</scope>
    <source>
        <strain evidence="4 5">I-24</strain>
    </source>
</reference>
<accession>A0A6P1W6A3</accession>
<proteinExistence type="predicted"/>
<organism evidence="4 5">
    <name type="scientific">Spirosoma endbachense</name>
    <dbReference type="NCBI Taxonomy" id="2666025"/>
    <lineage>
        <taxon>Bacteria</taxon>
        <taxon>Pseudomonadati</taxon>
        <taxon>Bacteroidota</taxon>
        <taxon>Cytophagia</taxon>
        <taxon>Cytophagales</taxon>
        <taxon>Cytophagaceae</taxon>
        <taxon>Spirosoma</taxon>
    </lineage>
</organism>
<dbReference type="Proteomes" id="UP000464577">
    <property type="component" value="Chromosome"/>
</dbReference>
<dbReference type="NCBIfam" id="NF005313">
    <property type="entry name" value="PRK06847.1"/>
    <property type="match status" value="1"/>
</dbReference>
<dbReference type="InterPro" id="IPR036188">
    <property type="entry name" value="FAD/NAD-bd_sf"/>
</dbReference>
<dbReference type="AlphaFoldDB" id="A0A6P1W6A3"/>
<evidence type="ECO:0000256" key="2">
    <source>
        <dbReference type="ARBA" id="ARBA00023033"/>
    </source>
</evidence>
<name>A0A6P1W6A3_9BACT</name>
<dbReference type="InterPro" id="IPR050493">
    <property type="entry name" value="FAD-dep_Monooxygenase_BioMet"/>
</dbReference>
<dbReference type="EMBL" id="CP045997">
    <property type="protein sequence ID" value="QHW00445.1"/>
    <property type="molecule type" value="Genomic_DNA"/>
</dbReference>
<evidence type="ECO:0000256" key="1">
    <source>
        <dbReference type="ARBA" id="ARBA00023002"/>
    </source>
</evidence>
<dbReference type="GO" id="GO:0071949">
    <property type="term" value="F:FAD binding"/>
    <property type="evidence" value="ECO:0007669"/>
    <property type="project" value="InterPro"/>
</dbReference>
<feature type="domain" description="FAD-binding" evidence="3">
    <location>
        <begin position="6"/>
        <end position="339"/>
    </location>
</feature>
<dbReference type="GO" id="GO:0004497">
    <property type="term" value="F:monooxygenase activity"/>
    <property type="evidence" value="ECO:0007669"/>
    <property type="project" value="UniProtKB-KW"/>
</dbReference>
<dbReference type="Gene3D" id="3.50.50.60">
    <property type="entry name" value="FAD/NAD(P)-binding domain"/>
    <property type="match status" value="1"/>
</dbReference>
<gene>
    <name evidence="4" type="ORF">GJR95_37880</name>
</gene>
<dbReference type="PRINTS" id="PR00420">
    <property type="entry name" value="RNGMNOXGNASE"/>
</dbReference>
<protein>
    <submittedName>
        <fullName evidence="4">FAD-binding protein</fullName>
    </submittedName>
</protein>
<dbReference type="PANTHER" id="PTHR13789">
    <property type="entry name" value="MONOOXYGENASE"/>
    <property type="match status" value="1"/>
</dbReference>
<sequence>MSQIKKVLVVGGGIGGLSAGIALRKAGIETELVELQPEFNVYGVGIIQPSNALRALDVLGLADRCMERGSPYGPVKMCTSNGFQIAQVGTPPMGRLPVHNGISRRILHEVLLDGAADNQVTIRMGVTVDTLDNGPDYVTVTFTDGSTGRYDLVVGSDGVYSKVRRLVLGDFKPRYTGQSVWRYAFPRPAELDTGYIFFGKKTKVGLIPMTADKMYMFVVSAEGEDPKIPESELVPRMKALLAEYDAPTVRTVIDQITDPAGVIYRPLETLLLPAPWYINRVLLIGDAVHATIPQLGQGAGLAIEDAVVLSELVQTGDPLPSVLNNFMNRRYERCKMVVDASNTLGEWEQLEWKGQLPEGANMGALMGKTLGAMGAPI</sequence>
<keyword evidence="1" id="KW-0560">Oxidoreductase</keyword>
<dbReference type="PANTHER" id="PTHR13789:SF309">
    <property type="entry name" value="PUTATIVE (AFU_ORTHOLOGUE AFUA_6G14510)-RELATED"/>
    <property type="match status" value="1"/>
</dbReference>
<dbReference type="Pfam" id="PF01494">
    <property type="entry name" value="FAD_binding_3"/>
    <property type="match status" value="1"/>
</dbReference>
<keyword evidence="2" id="KW-0503">Monooxygenase</keyword>
<evidence type="ECO:0000259" key="3">
    <source>
        <dbReference type="Pfam" id="PF01494"/>
    </source>
</evidence>
<evidence type="ECO:0000313" key="4">
    <source>
        <dbReference type="EMBL" id="QHW00445.1"/>
    </source>
</evidence>
<dbReference type="InterPro" id="IPR002938">
    <property type="entry name" value="FAD-bd"/>
</dbReference>
<evidence type="ECO:0000313" key="5">
    <source>
        <dbReference type="Proteomes" id="UP000464577"/>
    </source>
</evidence>